<dbReference type="Proteomes" id="UP000727654">
    <property type="component" value="Unassembled WGS sequence"/>
</dbReference>
<evidence type="ECO:0000313" key="2">
    <source>
        <dbReference type="EMBL" id="CAG9167720.1"/>
    </source>
</evidence>
<comment type="caution">
    <text evidence="2">The sequence shown here is derived from an EMBL/GenBank/DDBJ whole genome shotgun (WGS) entry which is preliminary data.</text>
</comment>
<gene>
    <name evidence="2" type="ORF">LMG23992_00890</name>
</gene>
<reference evidence="2 3" key="1">
    <citation type="submission" date="2021-08" db="EMBL/GenBank/DDBJ databases">
        <authorList>
            <person name="Peeters C."/>
        </authorList>
    </citation>
    <scope>NUCLEOTIDE SEQUENCE [LARGE SCALE GENOMIC DNA]</scope>
    <source>
        <strain evidence="2 3">LMG 23992</strain>
    </source>
</reference>
<evidence type="ECO:0000256" key="1">
    <source>
        <dbReference type="SAM" id="MobiDB-lite"/>
    </source>
</evidence>
<evidence type="ECO:0008006" key="4">
    <source>
        <dbReference type="Google" id="ProtNLM"/>
    </source>
</evidence>
<evidence type="ECO:0000313" key="3">
    <source>
        <dbReference type="Proteomes" id="UP000727654"/>
    </source>
</evidence>
<keyword evidence="3" id="KW-1185">Reference proteome</keyword>
<accession>A0ABM8WK11</accession>
<dbReference type="EMBL" id="CAJZAI010000002">
    <property type="protein sequence ID" value="CAG9167720.1"/>
    <property type="molecule type" value="Genomic_DNA"/>
</dbReference>
<proteinExistence type="predicted"/>
<protein>
    <recommendedName>
        <fullName evidence="4">Isochorismatase</fullName>
    </recommendedName>
</protein>
<sequence length="210" mass="23524">MGRPAANHPKVVSFNLFAIRRRVSASMCRPPDHISRSASAVCRAYTRLLRGDSRPQPYRPAARPLRDARACTRRVGLRRHGPSHASSFTSAEARDATDVSSMAFDRPAGPHRTWMRQTRPQDRTPQTGNNLNHNITPFTVSVYPIQQQPGVWFANYMIAEYRNGAERIVANVTMRHATHCSEAEARQAARRAGESAVARMRVQRSLPGRA</sequence>
<feature type="region of interest" description="Disordered" evidence="1">
    <location>
        <begin position="78"/>
        <end position="130"/>
    </location>
</feature>
<organism evidence="2 3">
    <name type="scientific">Cupriavidus laharis</name>
    <dbReference type="NCBI Taxonomy" id="151654"/>
    <lineage>
        <taxon>Bacteria</taxon>
        <taxon>Pseudomonadati</taxon>
        <taxon>Pseudomonadota</taxon>
        <taxon>Betaproteobacteria</taxon>
        <taxon>Burkholderiales</taxon>
        <taxon>Burkholderiaceae</taxon>
        <taxon>Cupriavidus</taxon>
    </lineage>
</organism>
<feature type="compositionally biased region" description="Polar residues" evidence="1">
    <location>
        <begin position="115"/>
        <end position="130"/>
    </location>
</feature>
<name>A0ABM8WK11_9BURK</name>